<keyword evidence="2" id="KW-1185">Reference proteome</keyword>
<evidence type="ECO:0000313" key="1">
    <source>
        <dbReference type="EMBL" id="AOO66518.1"/>
    </source>
</evidence>
<organism evidence="1 2">
    <name type="scientific">Sulfurospirillum halorespirans DSM 13726</name>
    <dbReference type="NCBI Taxonomy" id="1193502"/>
    <lineage>
        <taxon>Bacteria</taxon>
        <taxon>Pseudomonadati</taxon>
        <taxon>Campylobacterota</taxon>
        <taxon>Epsilonproteobacteria</taxon>
        <taxon>Campylobacterales</taxon>
        <taxon>Sulfurospirillaceae</taxon>
        <taxon>Sulfurospirillum</taxon>
    </lineage>
</organism>
<dbReference type="AlphaFoldDB" id="A0A1D7TND9"/>
<evidence type="ECO:0000313" key="2">
    <source>
        <dbReference type="Proteomes" id="UP000094609"/>
    </source>
</evidence>
<name>A0A1D7TND9_9BACT</name>
<dbReference type="STRING" id="1193502.SHALO_2760"/>
<protein>
    <submittedName>
        <fullName evidence="1">DsrE-like family protein</fullName>
    </submittedName>
</protein>
<gene>
    <name evidence="1" type="ORF">SHALO_2760</name>
</gene>
<dbReference type="KEGG" id="shal:SHALO_2760"/>
<accession>A0A1D7TND9</accession>
<dbReference type="Proteomes" id="UP000094609">
    <property type="component" value="Chromosome"/>
</dbReference>
<dbReference type="EMBL" id="CP017111">
    <property type="protein sequence ID" value="AOO66518.1"/>
    <property type="molecule type" value="Genomic_DNA"/>
</dbReference>
<dbReference type="InterPro" id="IPR027396">
    <property type="entry name" value="DsrEFH-like"/>
</dbReference>
<reference evidence="2" key="1">
    <citation type="submission" date="2016-08" db="EMBL/GenBank/DDBJ databases">
        <title>Complete genome sequence of the organohalide-respiring Epsilonproteobacterium Sulfurospirillum halorespirans.</title>
        <authorList>
            <person name="Goris T."/>
            <person name="Zimmermann J."/>
            <person name="Schenz B."/>
            <person name="Lemos M."/>
            <person name="Hackermueller J."/>
            <person name="Diekert G."/>
        </authorList>
    </citation>
    <scope>NUCLEOTIDE SEQUENCE [LARGE SCALE GENOMIC DNA]</scope>
    <source>
        <strain>DSM 13726</strain>
        <strain evidence="2">PCE-M2</strain>
    </source>
</reference>
<dbReference type="SUPFAM" id="SSF75169">
    <property type="entry name" value="DsrEFH-like"/>
    <property type="match status" value="1"/>
</dbReference>
<sequence>MSKKAKILWTTDNKETALLMVCLYAHNAILKGWMDEVEVLVWGASQRLISEDAEVRAKVEAMVKDGVKVVACLKCADTMEITAPLQSCGIDVFYTGELLSSWINSGETIVSV</sequence>
<dbReference type="Gene3D" id="3.40.1260.10">
    <property type="entry name" value="DsrEFH-like"/>
    <property type="match status" value="1"/>
</dbReference>
<dbReference type="RefSeq" id="WP_069479047.1">
    <property type="nucleotide sequence ID" value="NZ_CP017111.1"/>
</dbReference>
<dbReference type="PATRIC" id="fig|1193502.14.peg.2797"/>
<proteinExistence type="predicted"/>